<dbReference type="EMBL" id="JARKIE010000024">
    <property type="protein sequence ID" value="KAJ7699040.1"/>
    <property type="molecule type" value="Genomic_DNA"/>
</dbReference>
<evidence type="ECO:0008006" key="3">
    <source>
        <dbReference type="Google" id="ProtNLM"/>
    </source>
</evidence>
<name>A0AAD7DTK4_MYCRO</name>
<proteinExistence type="predicted"/>
<feature type="non-terminal residue" evidence="1">
    <location>
        <position position="233"/>
    </location>
</feature>
<accession>A0AAD7DTK4</accession>
<comment type="caution">
    <text evidence="1">The sequence shown here is derived from an EMBL/GenBank/DDBJ whole genome shotgun (WGS) entry which is preliminary data.</text>
</comment>
<sequence>MTFSIRPASPGVYLAMEAPQAIPQDPTPNYYLESITFKTSLTPAQVEDSIFKVPRYHFEHNSEIFVSTFALPAVDDVQAKGQSDANPFILEGISSVDFHQLLKVLYPLDIPQILGMPKEEWVSVLRLSTLWRFFDACDLAIKQLTSIGLGSIEGILLSRQCDVAPWLCAGYSDLARCEEGISLEDAEKIGWETTYRNQGRFQQADVEGAFGEEFRRADLASAVYAHTSRRAYK</sequence>
<dbReference type="Proteomes" id="UP001221757">
    <property type="component" value="Unassembled WGS sequence"/>
</dbReference>
<gene>
    <name evidence="1" type="ORF">B0H17DRAFT_1049973</name>
</gene>
<organism evidence="1 2">
    <name type="scientific">Mycena rosella</name>
    <name type="common">Pink bonnet</name>
    <name type="synonym">Agaricus rosellus</name>
    <dbReference type="NCBI Taxonomy" id="1033263"/>
    <lineage>
        <taxon>Eukaryota</taxon>
        <taxon>Fungi</taxon>
        <taxon>Dikarya</taxon>
        <taxon>Basidiomycota</taxon>
        <taxon>Agaricomycotina</taxon>
        <taxon>Agaricomycetes</taxon>
        <taxon>Agaricomycetidae</taxon>
        <taxon>Agaricales</taxon>
        <taxon>Marasmiineae</taxon>
        <taxon>Mycenaceae</taxon>
        <taxon>Mycena</taxon>
    </lineage>
</organism>
<dbReference type="AlphaFoldDB" id="A0AAD7DTK4"/>
<reference evidence="1" key="1">
    <citation type="submission" date="2023-03" db="EMBL/GenBank/DDBJ databases">
        <title>Massive genome expansion in bonnet fungi (Mycena s.s.) driven by repeated elements and novel gene families across ecological guilds.</title>
        <authorList>
            <consortium name="Lawrence Berkeley National Laboratory"/>
            <person name="Harder C.B."/>
            <person name="Miyauchi S."/>
            <person name="Viragh M."/>
            <person name="Kuo A."/>
            <person name="Thoen E."/>
            <person name="Andreopoulos B."/>
            <person name="Lu D."/>
            <person name="Skrede I."/>
            <person name="Drula E."/>
            <person name="Henrissat B."/>
            <person name="Morin E."/>
            <person name="Kohler A."/>
            <person name="Barry K."/>
            <person name="LaButti K."/>
            <person name="Morin E."/>
            <person name="Salamov A."/>
            <person name="Lipzen A."/>
            <person name="Mereny Z."/>
            <person name="Hegedus B."/>
            <person name="Baldrian P."/>
            <person name="Stursova M."/>
            <person name="Weitz H."/>
            <person name="Taylor A."/>
            <person name="Grigoriev I.V."/>
            <person name="Nagy L.G."/>
            <person name="Martin F."/>
            <person name="Kauserud H."/>
        </authorList>
    </citation>
    <scope>NUCLEOTIDE SEQUENCE</scope>
    <source>
        <strain evidence="1">CBHHK067</strain>
    </source>
</reference>
<evidence type="ECO:0000313" key="2">
    <source>
        <dbReference type="Proteomes" id="UP001221757"/>
    </source>
</evidence>
<keyword evidence="2" id="KW-1185">Reference proteome</keyword>
<evidence type="ECO:0000313" key="1">
    <source>
        <dbReference type="EMBL" id="KAJ7699040.1"/>
    </source>
</evidence>
<protein>
    <recommendedName>
        <fullName evidence="3">BTB domain-containing protein</fullName>
    </recommendedName>
</protein>